<dbReference type="Pfam" id="PF03473">
    <property type="entry name" value="MOSC"/>
    <property type="match status" value="1"/>
</dbReference>
<dbReference type="InterPro" id="IPR005302">
    <property type="entry name" value="MoCF_Sase_C"/>
</dbReference>
<proteinExistence type="predicted"/>
<gene>
    <name evidence="2" type="ORF">WG622_02935</name>
</gene>
<dbReference type="Gene3D" id="2.40.33.20">
    <property type="entry name" value="PK beta-barrel domain-like"/>
    <property type="match status" value="1"/>
</dbReference>
<keyword evidence="3" id="KW-1185">Reference proteome</keyword>
<protein>
    <recommendedName>
        <fullName evidence="1">MOSC domain-containing protein</fullName>
    </recommendedName>
</protein>
<accession>A0ABU8QCN7</accession>
<evidence type="ECO:0000313" key="3">
    <source>
        <dbReference type="Proteomes" id="UP001368270"/>
    </source>
</evidence>
<dbReference type="InterPro" id="IPR011037">
    <property type="entry name" value="Pyrv_Knase-like_insert_dom_sf"/>
</dbReference>
<comment type="caution">
    <text evidence="2">The sequence shown here is derived from an EMBL/GenBank/DDBJ whole genome shotgun (WGS) entry which is preliminary data.</text>
</comment>
<organism evidence="2 3">
    <name type="scientific">Cognatishimia coralii</name>
    <dbReference type="NCBI Taxonomy" id="3083254"/>
    <lineage>
        <taxon>Bacteria</taxon>
        <taxon>Pseudomonadati</taxon>
        <taxon>Pseudomonadota</taxon>
        <taxon>Alphaproteobacteria</taxon>
        <taxon>Rhodobacterales</taxon>
        <taxon>Paracoccaceae</taxon>
        <taxon>Cognatishimia</taxon>
    </lineage>
</organism>
<evidence type="ECO:0000313" key="2">
    <source>
        <dbReference type="EMBL" id="MEJ5217181.1"/>
    </source>
</evidence>
<feature type="domain" description="MOSC" evidence="1">
    <location>
        <begin position="106"/>
        <end position="178"/>
    </location>
</feature>
<dbReference type="SUPFAM" id="SSF50800">
    <property type="entry name" value="PK beta-barrel domain-like"/>
    <property type="match status" value="1"/>
</dbReference>
<dbReference type="RefSeq" id="WP_339402211.1">
    <property type="nucleotide sequence ID" value="NZ_JBBGAZ010000001.1"/>
</dbReference>
<reference evidence="2 3" key="1">
    <citation type="submission" date="2024-03" db="EMBL/GenBank/DDBJ databases">
        <title>Cognatishimia coralii sp. nov., a marine bacterium isolated from coral surrounding seawater.</title>
        <authorList>
            <person name="Liu X."/>
            <person name="Liu S."/>
            <person name="Sun H."/>
            <person name="Zhang Y."/>
        </authorList>
    </citation>
    <scope>NUCLEOTIDE SEQUENCE [LARGE SCALE GENOMIC DNA]</scope>
    <source>
        <strain evidence="2 3">D5M38</strain>
    </source>
</reference>
<sequence length="183" mass="20733">MHITRSELDDLLPEILAAPKDGAAVSMLCSRPGRNQRAFPEQMKFTRENGIPGERWATQPWLKLPDGSPDPQIQVCILNSRVLDAVWRDRENVAHPGDTFILDMDLSYENLPVGQRLQVGDVVLKVSEEFNTGCAKWKVRYGRESFDWINDPENVKYRLRGILCSIESNGVIRNGDIVKKLTA</sequence>
<dbReference type="EMBL" id="JBBGAZ010000001">
    <property type="protein sequence ID" value="MEJ5217181.1"/>
    <property type="molecule type" value="Genomic_DNA"/>
</dbReference>
<evidence type="ECO:0000259" key="1">
    <source>
        <dbReference type="Pfam" id="PF03473"/>
    </source>
</evidence>
<name>A0ABU8QCN7_9RHOB</name>
<dbReference type="Proteomes" id="UP001368270">
    <property type="component" value="Unassembled WGS sequence"/>
</dbReference>